<dbReference type="PROSITE" id="PS50994">
    <property type="entry name" value="INTEGRASE"/>
    <property type="match status" value="1"/>
</dbReference>
<evidence type="ECO:0000256" key="4">
    <source>
        <dbReference type="ARBA" id="ARBA00022722"/>
    </source>
</evidence>
<keyword evidence="3" id="KW-0548">Nucleotidyltransferase</keyword>
<dbReference type="PANTHER" id="PTHR37984">
    <property type="entry name" value="PROTEIN CBG26694"/>
    <property type="match status" value="1"/>
</dbReference>
<protein>
    <recommendedName>
        <fullName evidence="1">RNA-directed DNA polymerase</fullName>
        <ecNumber evidence="1">2.7.7.49</ecNumber>
    </recommendedName>
</protein>
<keyword evidence="5" id="KW-0255">Endonuclease</keyword>
<dbReference type="GO" id="GO:0015074">
    <property type="term" value="P:DNA integration"/>
    <property type="evidence" value="ECO:0007669"/>
    <property type="project" value="InterPro"/>
</dbReference>
<evidence type="ECO:0000256" key="2">
    <source>
        <dbReference type="ARBA" id="ARBA00022679"/>
    </source>
</evidence>
<evidence type="ECO:0000256" key="7">
    <source>
        <dbReference type="ARBA" id="ARBA00022884"/>
    </source>
</evidence>
<dbReference type="Proteomes" id="UP000765509">
    <property type="component" value="Unassembled WGS sequence"/>
</dbReference>
<keyword evidence="11" id="KW-1185">Reference proteome</keyword>
<dbReference type="PANTHER" id="PTHR37984:SF5">
    <property type="entry name" value="PROTEIN NYNRIN-LIKE"/>
    <property type="match status" value="1"/>
</dbReference>
<dbReference type="GO" id="GO:0003964">
    <property type="term" value="F:RNA-directed DNA polymerase activity"/>
    <property type="evidence" value="ECO:0007669"/>
    <property type="project" value="UniProtKB-KW"/>
</dbReference>
<dbReference type="Gene3D" id="3.30.70.270">
    <property type="match status" value="1"/>
</dbReference>
<dbReference type="InterPro" id="IPR021109">
    <property type="entry name" value="Peptidase_aspartic_dom_sf"/>
</dbReference>
<keyword evidence="6" id="KW-0378">Hydrolase</keyword>
<comment type="caution">
    <text evidence="10">The sequence shown here is derived from an EMBL/GenBank/DDBJ whole genome shotgun (WGS) entry which is preliminary data.</text>
</comment>
<name>A0A9Q3CVS1_9BASI</name>
<sequence length="810" mass="92812">MAELPSFPNFECDVIVIDTPKGEYLILGFEFLNHFNPSIDWRKGLITFNAHHKDYCDPSKSFSNEFSSSKSCSALVDEIFKEIEDVGEDNSVSSLYLFFGNMELPPSSYDDSLEELWDEEEEPEEVVKAEKPPPHNACDNHIELEGSLPPVGVIYSLSNQESDTLRSFISETVEKGCIWTSSSSTGAPVLFVKKKVGGLLLCIDYHKLNSVTRKNNYPVPPMNQLLNVFNGSSIFSKIEFHGAYNLQRIKESDEHLTAFRTKYGSYECLVMPFGITNAPASFQNPVNDIVQDLLDVYVVAFLDDIMVFSKSEEEHVIHVSTVISRLRANKHFAKASKCLFHNSSRFSIVHLQENSRLFSLSLAFPIFTAVSSRIVERKSFNSPVSSRKIPVFPSMRKLSGSVLSQVSGSGKHPIAFDIHKPIPEEVYYEIHDKELLGIFWALKRWRAFLLSLSSPFEVLTNHSSLQYFMSSKVLTSTLPDALSRWDDVYPERGEDLIIKNPMNYQQIIKQHEVQPSRYFAVKVECFSNLIDSIQKDLWQDSQYRSILQELGKGKFVQDYSLDSSSQLLLFKDWVVVPNDPKIQLRILQKHHDFPLAGHPGQEKTLKPVKRDFHWSSMTQFIKDYVSSCQQCSRNKNIHHKKFGFLKPLPIPNGPWVCLSMDFITQLPLSNSFDSIVVIVDRFSKIMVFIPTMSQITSLDLAHLFIKNIFSKHGLSSSIVGDRGSLFVSSFWTNLCQQLKIPRDLSIAYHPETNGQEERVNKILEQYLWMYFSYHQDDWNTWLPLAEFSYNNSDHSSKKQLPFFTVYGRDP</sequence>
<feature type="domain" description="Integrase catalytic" evidence="9">
    <location>
        <begin position="650"/>
        <end position="809"/>
    </location>
</feature>
<accession>A0A9Q3CVS1</accession>
<keyword evidence="7" id="KW-0694">RNA-binding</keyword>
<evidence type="ECO:0000256" key="8">
    <source>
        <dbReference type="ARBA" id="ARBA00022918"/>
    </source>
</evidence>
<keyword evidence="8" id="KW-0695">RNA-directed DNA polymerase</keyword>
<dbReference type="Pfam" id="PF17917">
    <property type="entry name" value="RT_RNaseH"/>
    <property type="match status" value="1"/>
</dbReference>
<dbReference type="Gene3D" id="2.40.70.10">
    <property type="entry name" value="Acid Proteases"/>
    <property type="match status" value="1"/>
</dbReference>
<reference evidence="10" key="1">
    <citation type="submission" date="2021-03" db="EMBL/GenBank/DDBJ databases">
        <title>Draft genome sequence of rust myrtle Austropuccinia psidii MF-1, a brazilian biotype.</title>
        <authorList>
            <person name="Quecine M.C."/>
            <person name="Pachon D.M.R."/>
            <person name="Bonatelli M.L."/>
            <person name="Correr F.H."/>
            <person name="Franceschini L.M."/>
            <person name="Leite T.F."/>
            <person name="Margarido G.R.A."/>
            <person name="Almeida C.A."/>
            <person name="Ferrarezi J.A."/>
            <person name="Labate C.A."/>
        </authorList>
    </citation>
    <scope>NUCLEOTIDE SEQUENCE</scope>
    <source>
        <strain evidence="10">MF-1</strain>
    </source>
</reference>
<keyword evidence="4" id="KW-0540">Nuclease</keyword>
<dbReference type="InterPro" id="IPR041588">
    <property type="entry name" value="Integrase_H2C2"/>
</dbReference>
<dbReference type="Gene3D" id="3.30.420.10">
    <property type="entry name" value="Ribonuclease H-like superfamily/Ribonuclease H"/>
    <property type="match status" value="1"/>
</dbReference>
<dbReference type="GO" id="GO:0003723">
    <property type="term" value="F:RNA binding"/>
    <property type="evidence" value="ECO:0007669"/>
    <property type="project" value="UniProtKB-KW"/>
</dbReference>
<dbReference type="GO" id="GO:0005634">
    <property type="term" value="C:nucleus"/>
    <property type="evidence" value="ECO:0007669"/>
    <property type="project" value="UniProtKB-ARBA"/>
</dbReference>
<dbReference type="Gene3D" id="1.10.340.70">
    <property type="match status" value="1"/>
</dbReference>
<dbReference type="InterPro" id="IPR000477">
    <property type="entry name" value="RT_dom"/>
</dbReference>
<dbReference type="GO" id="GO:0016787">
    <property type="term" value="F:hydrolase activity"/>
    <property type="evidence" value="ECO:0007669"/>
    <property type="project" value="UniProtKB-KW"/>
</dbReference>
<dbReference type="SUPFAM" id="SSF53098">
    <property type="entry name" value="Ribonuclease H-like"/>
    <property type="match status" value="1"/>
</dbReference>
<evidence type="ECO:0000256" key="1">
    <source>
        <dbReference type="ARBA" id="ARBA00012493"/>
    </source>
</evidence>
<evidence type="ECO:0000313" key="10">
    <source>
        <dbReference type="EMBL" id="MBW0491749.1"/>
    </source>
</evidence>
<dbReference type="GO" id="GO:0004519">
    <property type="term" value="F:endonuclease activity"/>
    <property type="evidence" value="ECO:0007669"/>
    <property type="project" value="UniProtKB-KW"/>
</dbReference>
<proteinExistence type="predicted"/>
<evidence type="ECO:0000256" key="3">
    <source>
        <dbReference type="ARBA" id="ARBA00022695"/>
    </source>
</evidence>
<dbReference type="OrthoDB" id="2505288at2759"/>
<dbReference type="Pfam" id="PF17921">
    <property type="entry name" value="Integrase_H2C2"/>
    <property type="match status" value="1"/>
</dbReference>
<dbReference type="CDD" id="cd01647">
    <property type="entry name" value="RT_LTR"/>
    <property type="match status" value="1"/>
</dbReference>
<dbReference type="Gene3D" id="3.10.10.10">
    <property type="entry name" value="HIV Type 1 Reverse Transcriptase, subunit A, domain 1"/>
    <property type="match status" value="1"/>
</dbReference>
<evidence type="ECO:0000256" key="5">
    <source>
        <dbReference type="ARBA" id="ARBA00022759"/>
    </source>
</evidence>
<dbReference type="AlphaFoldDB" id="A0A9Q3CVS1"/>
<dbReference type="InterPro" id="IPR036397">
    <property type="entry name" value="RNaseH_sf"/>
</dbReference>
<evidence type="ECO:0000259" key="9">
    <source>
        <dbReference type="PROSITE" id="PS50994"/>
    </source>
</evidence>
<organism evidence="10 11">
    <name type="scientific">Austropuccinia psidii MF-1</name>
    <dbReference type="NCBI Taxonomy" id="1389203"/>
    <lineage>
        <taxon>Eukaryota</taxon>
        <taxon>Fungi</taxon>
        <taxon>Dikarya</taxon>
        <taxon>Basidiomycota</taxon>
        <taxon>Pucciniomycotina</taxon>
        <taxon>Pucciniomycetes</taxon>
        <taxon>Pucciniales</taxon>
        <taxon>Sphaerophragmiaceae</taxon>
        <taxon>Austropuccinia</taxon>
    </lineage>
</organism>
<dbReference type="InterPro" id="IPR050951">
    <property type="entry name" value="Retrovirus_Pol_polyprotein"/>
</dbReference>
<dbReference type="InterPro" id="IPR043502">
    <property type="entry name" value="DNA/RNA_pol_sf"/>
</dbReference>
<keyword evidence="2" id="KW-0808">Transferase</keyword>
<dbReference type="InterPro" id="IPR043128">
    <property type="entry name" value="Rev_trsase/Diguanyl_cyclase"/>
</dbReference>
<dbReference type="InterPro" id="IPR041373">
    <property type="entry name" value="RT_RNaseH"/>
</dbReference>
<dbReference type="SUPFAM" id="SSF56672">
    <property type="entry name" value="DNA/RNA polymerases"/>
    <property type="match status" value="1"/>
</dbReference>
<evidence type="ECO:0000313" key="11">
    <source>
        <dbReference type="Proteomes" id="UP000765509"/>
    </source>
</evidence>
<dbReference type="EC" id="2.7.7.49" evidence="1"/>
<gene>
    <name evidence="10" type="ORF">O181_031464</name>
</gene>
<dbReference type="EMBL" id="AVOT02011245">
    <property type="protein sequence ID" value="MBW0491749.1"/>
    <property type="molecule type" value="Genomic_DNA"/>
</dbReference>
<dbReference type="Pfam" id="PF00078">
    <property type="entry name" value="RVT_1"/>
    <property type="match status" value="1"/>
</dbReference>
<dbReference type="InterPro" id="IPR001584">
    <property type="entry name" value="Integrase_cat-core"/>
</dbReference>
<dbReference type="InterPro" id="IPR012337">
    <property type="entry name" value="RNaseH-like_sf"/>
</dbReference>
<evidence type="ECO:0000256" key="6">
    <source>
        <dbReference type="ARBA" id="ARBA00022801"/>
    </source>
</evidence>
<dbReference type="FunFam" id="1.10.340.70:FF:000001">
    <property type="entry name" value="Retrovirus-related Pol polyprotein from transposon gypsy-like Protein"/>
    <property type="match status" value="1"/>
</dbReference>